<feature type="binding site" evidence="5">
    <location>
        <position position="110"/>
    </location>
    <ligand>
        <name>5-phospho-alpha-D-ribose 1-diphosphate</name>
        <dbReference type="ChEBI" id="CHEBI:58017"/>
    </ligand>
</feature>
<evidence type="ECO:0000256" key="1">
    <source>
        <dbReference type="ARBA" id="ARBA00022676"/>
    </source>
</evidence>
<feature type="binding site" evidence="5">
    <location>
        <position position="122"/>
    </location>
    <ligand>
        <name>Mg(2+)</name>
        <dbReference type="ChEBI" id="CHEBI:18420"/>
        <label>1</label>
    </ligand>
</feature>
<keyword evidence="10" id="KW-1185">Reference proteome</keyword>
<name>A0ABR5F0M0_9ACTN</name>
<proteinExistence type="inferred from homology"/>
<comment type="caution">
    <text evidence="9">The sequence shown here is derived from an EMBL/GenBank/DDBJ whole genome shotgun (WGS) entry which is preliminary data.</text>
</comment>
<dbReference type="Pfam" id="PF00591">
    <property type="entry name" value="Glycos_transf_3"/>
    <property type="match status" value="1"/>
</dbReference>
<evidence type="ECO:0000313" key="10">
    <source>
        <dbReference type="Proteomes" id="UP000035425"/>
    </source>
</evidence>
<dbReference type="Pfam" id="PF02885">
    <property type="entry name" value="Glycos_trans_3N"/>
    <property type="match status" value="1"/>
</dbReference>
<comment type="caution">
    <text evidence="5">Lacks conserved residue(s) required for the propagation of feature annotation.</text>
</comment>
<feature type="binding site" evidence="5">
    <location>
        <begin position="138"/>
        <end position="146"/>
    </location>
    <ligand>
        <name>5-phospho-alpha-D-ribose 1-diphosphate</name>
        <dbReference type="ChEBI" id="CHEBI:58017"/>
    </ligand>
</feature>
<feature type="region of interest" description="Disordered" evidence="6">
    <location>
        <begin position="1"/>
        <end position="21"/>
    </location>
</feature>
<dbReference type="EC" id="2.4.2.18" evidence="5"/>
<keyword evidence="1 5" id="KW-0328">Glycosyltransferase</keyword>
<keyword evidence="5" id="KW-0460">Magnesium</keyword>
<evidence type="ECO:0000256" key="6">
    <source>
        <dbReference type="SAM" id="MobiDB-lite"/>
    </source>
</evidence>
<feature type="domain" description="Glycosyl transferase family 3" evidence="7">
    <location>
        <begin position="103"/>
        <end position="358"/>
    </location>
</feature>
<accession>A0ABR5F0M0</accession>
<dbReference type="InterPro" id="IPR005940">
    <property type="entry name" value="Anthranilate_Pribosyl_Tfrase"/>
</dbReference>
<keyword evidence="5" id="KW-0479">Metal-binding</keyword>
<evidence type="ECO:0000256" key="3">
    <source>
        <dbReference type="ARBA" id="ARBA00022822"/>
    </source>
</evidence>
<dbReference type="GO" id="GO:0016757">
    <property type="term" value="F:glycosyltransferase activity"/>
    <property type="evidence" value="ECO:0007669"/>
    <property type="project" value="UniProtKB-KW"/>
</dbReference>
<feature type="binding site" evidence="5">
    <location>
        <position position="254"/>
    </location>
    <ligand>
        <name>Mg(2+)</name>
        <dbReference type="ChEBI" id="CHEBI:18420"/>
        <label>2</label>
    </ligand>
</feature>
<protein>
    <recommendedName>
        <fullName evidence="5">Anthranilate phosphoribosyltransferase</fullName>
        <ecNumber evidence="5">2.4.2.18</ecNumber>
    </recommendedName>
</protein>
<feature type="compositionally biased region" description="Polar residues" evidence="6">
    <location>
        <begin position="1"/>
        <end position="11"/>
    </location>
</feature>
<comment type="function">
    <text evidence="5">Catalyzes the transfer of the phosphoribosyl group of 5-phosphorylribose-1-pyrophosphate (PRPP) to anthranilate to yield N-(5'-phosphoribosyl)-anthranilate (PRA).</text>
</comment>
<dbReference type="SUPFAM" id="SSF52418">
    <property type="entry name" value="Nucleoside phosphorylase/phosphoribosyltransferase catalytic domain"/>
    <property type="match status" value="1"/>
</dbReference>
<dbReference type="SUPFAM" id="SSF47648">
    <property type="entry name" value="Nucleoside phosphorylase/phosphoribosyltransferase N-terminal domain"/>
    <property type="match status" value="1"/>
</dbReference>
<feature type="binding site" evidence="5">
    <location>
        <position position="110"/>
    </location>
    <ligand>
        <name>anthranilate</name>
        <dbReference type="ChEBI" id="CHEBI:16567"/>
        <label>1</label>
    </ligand>
</feature>
<sequence>MMATPTGTEPTGTDRDEPVVPVPAGQPSWAELLTLLLRGDSLRAEEAGWAMRQIMSGAASPARIAGFAVALRAKGETSEEVRGLVEAMLDHAAPLEVSDEVRERAVDTCGTGGDRSHSVNISTMAALVVAGSGIPVIKHGNRAASSRCGTADLLEELGVVIDLPPAAVGTCLARAGAAFCFAPVFHPAMRHAAGTRRELGVPTFFNILGPLTNPGRPASQAIGVADPRLAPVVAGVLAARGTRGLVFRGDDGLDELTPTTTSTVWVVSGGTVRQEAFDPRTVGIQPGDPAELRGGDAAHNAEVARALLAGRRGLVRDAVLLAAATALIASTGPTAAPVSEQIQRQLSRAAWSLDSGAAEAALGRWVRTSQAAAAAASTGV</sequence>
<evidence type="ECO:0000256" key="5">
    <source>
        <dbReference type="HAMAP-Rule" id="MF_00211"/>
    </source>
</evidence>
<feature type="binding site" evidence="5">
    <location>
        <position position="196"/>
    </location>
    <ligand>
        <name>anthranilate</name>
        <dbReference type="ChEBI" id="CHEBI:16567"/>
        <label>2</label>
    </ligand>
</feature>
<organism evidence="9 10">
    <name type="scientific">Protofrankia coriariae</name>
    <dbReference type="NCBI Taxonomy" id="1562887"/>
    <lineage>
        <taxon>Bacteria</taxon>
        <taxon>Bacillati</taxon>
        <taxon>Actinomycetota</taxon>
        <taxon>Actinomycetes</taxon>
        <taxon>Frankiales</taxon>
        <taxon>Frankiaceae</taxon>
        <taxon>Protofrankia</taxon>
    </lineage>
</organism>
<keyword evidence="5" id="KW-0028">Amino-acid biosynthesis</keyword>
<feature type="domain" description="Glycosyl transferase family 3 N-terminal" evidence="8">
    <location>
        <begin position="31"/>
        <end position="92"/>
    </location>
</feature>
<dbReference type="Gene3D" id="3.40.1030.10">
    <property type="entry name" value="Nucleoside phosphorylase/phosphoribosyltransferase catalytic domain"/>
    <property type="match status" value="1"/>
</dbReference>
<dbReference type="RefSeq" id="WP_076842546.1">
    <property type="nucleotide sequence ID" value="NZ_JWIO01000038.1"/>
</dbReference>
<keyword evidence="2 5" id="KW-0808">Transferase</keyword>
<comment type="catalytic activity">
    <reaction evidence="5">
        <text>N-(5-phospho-beta-D-ribosyl)anthranilate + diphosphate = 5-phospho-alpha-D-ribose 1-diphosphate + anthranilate</text>
        <dbReference type="Rhea" id="RHEA:11768"/>
        <dbReference type="ChEBI" id="CHEBI:16567"/>
        <dbReference type="ChEBI" id="CHEBI:18277"/>
        <dbReference type="ChEBI" id="CHEBI:33019"/>
        <dbReference type="ChEBI" id="CHEBI:58017"/>
        <dbReference type="EC" id="2.4.2.18"/>
    </reaction>
</comment>
<dbReference type="Gene3D" id="1.20.970.10">
    <property type="entry name" value="Transferase, Pyrimidine Nucleoside Phosphorylase, Chain C"/>
    <property type="match status" value="1"/>
</dbReference>
<comment type="subunit">
    <text evidence="5">Homodimer.</text>
</comment>
<keyword evidence="3 5" id="KW-0822">Tryptophan biosynthesis</keyword>
<feature type="binding site" evidence="5">
    <location>
        <begin position="113"/>
        <end position="114"/>
    </location>
    <ligand>
        <name>5-phospho-alpha-D-ribose 1-diphosphate</name>
        <dbReference type="ChEBI" id="CHEBI:58017"/>
    </ligand>
</feature>
<dbReference type="Proteomes" id="UP000035425">
    <property type="component" value="Unassembled WGS sequence"/>
</dbReference>
<feature type="binding site" evidence="5">
    <location>
        <position position="255"/>
    </location>
    <ligand>
        <name>Mg(2+)</name>
        <dbReference type="ChEBI" id="CHEBI:18420"/>
        <label>2</label>
    </ligand>
</feature>
<dbReference type="InterPro" id="IPR036320">
    <property type="entry name" value="Glycosyl_Trfase_fam3_N_dom_sf"/>
</dbReference>
<feature type="binding site" evidence="5">
    <location>
        <position position="255"/>
    </location>
    <ligand>
        <name>Mg(2+)</name>
        <dbReference type="ChEBI" id="CHEBI:18420"/>
        <label>1</label>
    </ligand>
</feature>
<feature type="binding site" evidence="5">
    <location>
        <position position="141"/>
    </location>
    <ligand>
        <name>anthranilate</name>
        <dbReference type="ChEBI" id="CHEBI:16567"/>
        <label>1</label>
    </ligand>
</feature>
<dbReference type="EMBL" id="JWIO01000038">
    <property type="protein sequence ID" value="KLL10259.1"/>
    <property type="molecule type" value="Genomic_DNA"/>
</dbReference>
<keyword evidence="4 5" id="KW-0057">Aromatic amino acid biosynthesis</keyword>
<comment type="similarity">
    <text evidence="5">Belongs to the anthranilate phosphoribosyltransferase family.</text>
</comment>
<dbReference type="InterPro" id="IPR017459">
    <property type="entry name" value="Glycosyl_Trfase_fam3_N_dom"/>
</dbReference>
<evidence type="ECO:0000259" key="7">
    <source>
        <dbReference type="Pfam" id="PF00591"/>
    </source>
</evidence>
<evidence type="ECO:0000259" key="8">
    <source>
        <dbReference type="Pfam" id="PF02885"/>
    </source>
</evidence>
<feature type="binding site" evidence="5">
    <location>
        <position position="150"/>
    </location>
    <ligand>
        <name>5-phospho-alpha-D-ribose 1-diphosphate</name>
        <dbReference type="ChEBI" id="CHEBI:58017"/>
    </ligand>
</feature>
<evidence type="ECO:0000256" key="4">
    <source>
        <dbReference type="ARBA" id="ARBA00023141"/>
    </source>
</evidence>
<reference evidence="9 10" key="1">
    <citation type="submission" date="2014-12" db="EMBL/GenBank/DDBJ databases">
        <title>Frankia sp. BMG5.1 draft genome.</title>
        <authorList>
            <person name="Gtari M."/>
            <person name="Ghodhbane-Gtari F."/>
            <person name="Nouioui I."/>
            <person name="Ktari A."/>
            <person name="Hezbri K."/>
            <person name="Mimouni W."/>
            <person name="Sbissi I."/>
            <person name="Ayari A."/>
            <person name="Yamanaka T."/>
            <person name="Normand P."/>
            <person name="Tisa L.S."/>
            <person name="Boudabous A."/>
        </authorList>
    </citation>
    <scope>NUCLEOTIDE SEQUENCE [LARGE SCALE GENOMIC DNA]</scope>
    <source>
        <strain evidence="9 10">BMG5.1</strain>
    </source>
</reference>
<comment type="pathway">
    <text evidence="5">Amino-acid biosynthesis; L-tryptophan biosynthesis; L-tryptophan from chorismate: step 2/5.</text>
</comment>
<feature type="binding site" evidence="5">
    <location>
        <begin position="120"/>
        <end position="123"/>
    </location>
    <ligand>
        <name>5-phospho-alpha-D-ribose 1-diphosphate</name>
        <dbReference type="ChEBI" id="CHEBI:58017"/>
    </ligand>
</feature>
<evidence type="ECO:0000313" key="9">
    <source>
        <dbReference type="EMBL" id="KLL10259.1"/>
    </source>
</evidence>
<dbReference type="PANTHER" id="PTHR43285">
    <property type="entry name" value="ANTHRANILATE PHOSPHORIBOSYLTRANSFERASE"/>
    <property type="match status" value="1"/>
</dbReference>
<dbReference type="InterPro" id="IPR035902">
    <property type="entry name" value="Nuc_phospho_transferase"/>
</dbReference>
<gene>
    <name evidence="5" type="primary">trpD</name>
    <name evidence="9" type="ORF">FrCorBMG51_19315</name>
</gene>
<comment type="cofactor">
    <cofactor evidence="5">
        <name>Mg(2+)</name>
        <dbReference type="ChEBI" id="CHEBI:18420"/>
    </cofactor>
    <text evidence="5">Binds 2 magnesium ions per monomer.</text>
</comment>
<dbReference type="HAMAP" id="MF_00211">
    <property type="entry name" value="TrpD"/>
    <property type="match status" value="1"/>
</dbReference>
<dbReference type="NCBIfam" id="TIGR01245">
    <property type="entry name" value="trpD"/>
    <property type="match status" value="1"/>
</dbReference>
<dbReference type="PANTHER" id="PTHR43285:SF2">
    <property type="entry name" value="ANTHRANILATE PHOSPHORIBOSYLTRANSFERASE"/>
    <property type="match status" value="1"/>
</dbReference>
<feature type="binding site" evidence="5">
    <location>
        <position position="118"/>
    </location>
    <ligand>
        <name>5-phospho-alpha-D-ribose 1-diphosphate</name>
        <dbReference type="ChEBI" id="CHEBI:58017"/>
    </ligand>
</feature>
<dbReference type="InterPro" id="IPR000312">
    <property type="entry name" value="Glycosyl_Trfase_fam3"/>
</dbReference>
<evidence type="ECO:0000256" key="2">
    <source>
        <dbReference type="ARBA" id="ARBA00022679"/>
    </source>
</evidence>